<name>A0A645GMJ0_9ZZZZ</name>
<comment type="caution">
    <text evidence="1">The sequence shown here is derived from an EMBL/GenBank/DDBJ whole genome shotgun (WGS) entry which is preliminary data.</text>
</comment>
<organism evidence="1">
    <name type="scientific">bioreactor metagenome</name>
    <dbReference type="NCBI Taxonomy" id="1076179"/>
    <lineage>
        <taxon>unclassified sequences</taxon>
        <taxon>metagenomes</taxon>
        <taxon>ecological metagenomes</taxon>
    </lineage>
</organism>
<gene>
    <name evidence="1" type="ORF">SDC9_175600</name>
</gene>
<dbReference type="AlphaFoldDB" id="A0A645GMJ0"/>
<dbReference type="EMBL" id="VSSQ01078337">
    <property type="protein sequence ID" value="MPN28161.1"/>
    <property type="molecule type" value="Genomic_DNA"/>
</dbReference>
<protein>
    <submittedName>
        <fullName evidence="1">Uncharacterized protein</fullName>
    </submittedName>
</protein>
<evidence type="ECO:0000313" key="1">
    <source>
        <dbReference type="EMBL" id="MPN28161.1"/>
    </source>
</evidence>
<sequence length="68" mass="7911">MRNSNPAVIPRNHRVEEALEVAVKKGDYTVMERLLKVISKPYDHSKEQIDYFALPETSNRPYRTFCGT</sequence>
<proteinExistence type="predicted"/>
<accession>A0A645GMJ0</accession>
<reference evidence="1" key="1">
    <citation type="submission" date="2019-08" db="EMBL/GenBank/DDBJ databases">
        <authorList>
            <person name="Kucharzyk K."/>
            <person name="Murdoch R.W."/>
            <person name="Higgins S."/>
            <person name="Loffler F."/>
        </authorList>
    </citation>
    <scope>NUCLEOTIDE SEQUENCE</scope>
</reference>